<dbReference type="AlphaFoldDB" id="A0A645EAF1"/>
<gene>
    <name evidence="1" type="ORF">SDC9_145621</name>
</gene>
<proteinExistence type="predicted"/>
<protein>
    <submittedName>
        <fullName evidence="1">Uncharacterized protein</fullName>
    </submittedName>
</protein>
<evidence type="ECO:0000313" key="1">
    <source>
        <dbReference type="EMBL" id="MPM98435.1"/>
    </source>
</evidence>
<dbReference type="EMBL" id="VSSQ01044600">
    <property type="protein sequence ID" value="MPM98435.1"/>
    <property type="molecule type" value="Genomic_DNA"/>
</dbReference>
<sequence>MSAAKGSALGLIDQQQCRLSELCDIVSYETDNPIKIPFAALMRTSEEITNKNKRALSFFLRYSNLKPIQNLFNRPGIFAVMDQEKRLKGSVTASNWRTFVDEERALRSASKVI</sequence>
<name>A0A645EAF1_9ZZZZ</name>
<organism evidence="1">
    <name type="scientific">bioreactor metagenome</name>
    <dbReference type="NCBI Taxonomy" id="1076179"/>
    <lineage>
        <taxon>unclassified sequences</taxon>
        <taxon>metagenomes</taxon>
        <taxon>ecological metagenomes</taxon>
    </lineage>
</organism>
<comment type="caution">
    <text evidence="1">The sequence shown here is derived from an EMBL/GenBank/DDBJ whole genome shotgun (WGS) entry which is preliminary data.</text>
</comment>
<reference evidence="1" key="1">
    <citation type="submission" date="2019-08" db="EMBL/GenBank/DDBJ databases">
        <authorList>
            <person name="Kucharzyk K."/>
            <person name="Murdoch R.W."/>
            <person name="Higgins S."/>
            <person name="Loffler F."/>
        </authorList>
    </citation>
    <scope>NUCLEOTIDE SEQUENCE</scope>
</reference>
<accession>A0A645EAF1</accession>